<dbReference type="SUPFAM" id="SSF54980">
    <property type="entry name" value="EF-G C-terminal domain-like"/>
    <property type="match status" value="2"/>
</dbReference>
<dbReference type="InterPro" id="IPR005517">
    <property type="entry name" value="Transl_elong_EFG/EF2_IV"/>
</dbReference>
<evidence type="ECO:0000313" key="8">
    <source>
        <dbReference type="Proteomes" id="UP000266177"/>
    </source>
</evidence>
<dbReference type="SUPFAM" id="SSF50447">
    <property type="entry name" value="Translation proteins"/>
    <property type="match status" value="1"/>
</dbReference>
<dbReference type="GO" id="GO:0032790">
    <property type="term" value="P:ribosome disassembly"/>
    <property type="evidence" value="ECO:0007669"/>
    <property type="project" value="TreeGrafter"/>
</dbReference>
<dbReference type="Gene3D" id="3.30.70.240">
    <property type="match status" value="1"/>
</dbReference>
<dbReference type="InterPro" id="IPR020568">
    <property type="entry name" value="Ribosomal_Su5_D2-typ_SF"/>
</dbReference>
<evidence type="ECO:0000256" key="2">
    <source>
        <dbReference type="ARBA" id="ARBA00022741"/>
    </source>
</evidence>
<dbReference type="PRINTS" id="PR01037">
    <property type="entry name" value="TCRTETOQM"/>
</dbReference>
<dbReference type="InterPro" id="IPR027417">
    <property type="entry name" value="P-loop_NTPase"/>
</dbReference>
<dbReference type="GO" id="GO:0003924">
    <property type="term" value="F:GTPase activity"/>
    <property type="evidence" value="ECO:0007669"/>
    <property type="project" value="InterPro"/>
</dbReference>
<keyword evidence="2" id="KW-0547">Nucleotide-binding</keyword>
<dbReference type="InterPro" id="IPR035647">
    <property type="entry name" value="EFG_III/V"/>
</dbReference>
<name>A0A3A3GMB5_PANTH</name>
<evidence type="ECO:0000259" key="6">
    <source>
        <dbReference type="PROSITE" id="PS51722"/>
    </source>
</evidence>
<dbReference type="OrthoDB" id="9801591at2"/>
<dbReference type="PANTHER" id="PTHR43261:SF1">
    <property type="entry name" value="RIBOSOME-RELEASING FACTOR 2, MITOCHONDRIAL"/>
    <property type="match status" value="1"/>
</dbReference>
<evidence type="ECO:0000256" key="4">
    <source>
        <dbReference type="ARBA" id="ARBA00023134"/>
    </source>
</evidence>
<dbReference type="AlphaFoldDB" id="A0A3A3GMB5"/>
<dbReference type="SMART" id="SM00889">
    <property type="entry name" value="EFG_IV"/>
    <property type="match status" value="1"/>
</dbReference>
<keyword evidence="3" id="KW-0648">Protein biosynthesis</keyword>
<evidence type="ECO:0000256" key="3">
    <source>
        <dbReference type="ARBA" id="ARBA00022917"/>
    </source>
</evidence>
<gene>
    <name evidence="7" type="ORF">DQX05_12310</name>
</gene>
<dbReference type="CDD" id="cd03711">
    <property type="entry name" value="Tet_C"/>
    <property type="match status" value="1"/>
</dbReference>
<dbReference type="InterPro" id="IPR053905">
    <property type="entry name" value="EF-G-like_DII"/>
</dbReference>
<dbReference type="InterPro" id="IPR009000">
    <property type="entry name" value="Transl_B-barrel_sf"/>
</dbReference>
<sequence length="649" mass="72128">MYRTIGIFAHVDAGKTTLAEQLLYHTRSIRSRGRVDNRDAYMDSHEIEKERGITIFADQAVMTYNGSIYTLIDTPGHVDFSAEMERAIQVMDAAIVVVSAVEGVQGHTETVWQLLDRHRVPVFFFINKTDRIGADAGRVLDDIRAQLTPDAVDLTSVCGEAEWDDGLITFLAERDEELLVRYMEDEYDRDIWRNAAADLIRTHRLFPCAAGSALQDVGVTDLLQLVDAFTPGGGLNDQPFAARVYKIRHDGNGTRVTHLKVMAGSLQVRDEIRYGAGPDRIAEKVTSIRIVNGRKYDNAERAEAGHICAVTGLSAAAAGEGLGGLNDRVAYEMVPMLTSKVIFPPSLHVKEVLHCFRLLDAEDPSLQVQWDEALQEIHIHVMGVIQLEVLERLVKERFGIDVSFGTPDILYKETIASAVAGCGHFEPLGHYAEVHLRLEPGARGSGIVFRNECHPDVLTVNYQHVIEQYLLERDHHGLLTGSPVTDVMMTLTKGRAHNKHTSGGDFREAAYRALRQGLEQADNVLLEPYYEVKVKVASEHMGRVMTDIQKASGRFDPPEFAGEQVVITGKAPVSTFMNYSAELAAFTQGKGMLQLRFGGYERCHNAEEIMEAKAYNKDADPLYTSASIFCAKGQGYSVPWKEAARHMHC</sequence>
<dbReference type="Gene3D" id="3.40.50.300">
    <property type="entry name" value="P-loop containing nucleotide triphosphate hydrolases"/>
    <property type="match status" value="1"/>
</dbReference>
<dbReference type="InterPro" id="IPR000640">
    <property type="entry name" value="EFG_V-like"/>
</dbReference>
<dbReference type="InterPro" id="IPR035650">
    <property type="entry name" value="Tet_C"/>
</dbReference>
<dbReference type="Gene3D" id="2.40.30.10">
    <property type="entry name" value="Translation factors"/>
    <property type="match status" value="1"/>
</dbReference>
<comment type="caution">
    <text evidence="7">The sequence shown here is derived from an EMBL/GenBank/DDBJ whole genome shotgun (WGS) entry which is preliminary data.</text>
</comment>
<dbReference type="InterPro" id="IPR014721">
    <property type="entry name" value="Ribsml_uS5_D2-typ_fold_subgr"/>
</dbReference>
<dbReference type="Pfam" id="PF03764">
    <property type="entry name" value="EFG_IV"/>
    <property type="match status" value="1"/>
</dbReference>
<dbReference type="PRINTS" id="PR00315">
    <property type="entry name" value="ELONGATNFCT"/>
</dbReference>
<evidence type="ECO:0000313" key="7">
    <source>
        <dbReference type="EMBL" id="RJG23796.1"/>
    </source>
</evidence>
<dbReference type="Proteomes" id="UP000266177">
    <property type="component" value="Unassembled WGS sequence"/>
</dbReference>
<dbReference type="EMBL" id="QYZD01000009">
    <property type="protein sequence ID" value="RJG23796.1"/>
    <property type="molecule type" value="Genomic_DNA"/>
</dbReference>
<dbReference type="Pfam" id="PF00009">
    <property type="entry name" value="GTP_EFTU"/>
    <property type="match status" value="1"/>
</dbReference>
<reference evidence="7 8" key="1">
    <citation type="submission" date="2018-09" db="EMBL/GenBank/DDBJ databases">
        <title>Paenibacillus SK2017-BO5.</title>
        <authorList>
            <person name="Piskunova J.V."/>
            <person name="Dubiley S.A."/>
            <person name="Severinov K.V."/>
        </authorList>
    </citation>
    <scope>NUCLEOTIDE SEQUENCE [LARGE SCALE GENOMIC DNA]</scope>
    <source>
        <strain evidence="7 8">BO5</strain>
    </source>
</reference>
<organism evidence="7 8">
    <name type="scientific">Paenibacillus thiaminolyticus</name>
    <name type="common">Bacillus thiaminolyticus</name>
    <dbReference type="NCBI Taxonomy" id="49283"/>
    <lineage>
        <taxon>Bacteria</taxon>
        <taxon>Bacillati</taxon>
        <taxon>Bacillota</taxon>
        <taxon>Bacilli</taxon>
        <taxon>Bacillales</taxon>
        <taxon>Paenibacillaceae</taxon>
        <taxon>Paenibacillus</taxon>
    </lineage>
</organism>
<dbReference type="Gene3D" id="3.30.230.10">
    <property type="match status" value="1"/>
</dbReference>
<keyword evidence="5" id="KW-0046">Antibiotic resistance</keyword>
<evidence type="ECO:0000256" key="1">
    <source>
        <dbReference type="ARBA" id="ARBA00003987"/>
    </source>
</evidence>
<protein>
    <submittedName>
        <fullName evidence="7">GTP-binding protein</fullName>
    </submittedName>
</protein>
<evidence type="ECO:0000256" key="5">
    <source>
        <dbReference type="ARBA" id="ARBA00023251"/>
    </source>
</evidence>
<dbReference type="GO" id="GO:0005525">
    <property type="term" value="F:GTP binding"/>
    <property type="evidence" value="ECO:0007669"/>
    <property type="project" value="UniProtKB-KW"/>
</dbReference>
<proteinExistence type="predicted"/>
<keyword evidence="4" id="KW-0342">GTP-binding</keyword>
<dbReference type="SUPFAM" id="SSF54211">
    <property type="entry name" value="Ribosomal protein S5 domain 2-like"/>
    <property type="match status" value="1"/>
</dbReference>
<dbReference type="SUPFAM" id="SSF52540">
    <property type="entry name" value="P-loop containing nucleoside triphosphate hydrolases"/>
    <property type="match status" value="1"/>
</dbReference>
<dbReference type="NCBIfam" id="TIGR00231">
    <property type="entry name" value="small_GTP"/>
    <property type="match status" value="1"/>
</dbReference>
<dbReference type="PROSITE" id="PS51722">
    <property type="entry name" value="G_TR_2"/>
    <property type="match status" value="1"/>
</dbReference>
<feature type="domain" description="Tr-type G" evidence="6">
    <location>
        <begin position="1"/>
        <end position="235"/>
    </location>
</feature>
<dbReference type="GO" id="GO:0046677">
    <property type="term" value="P:response to antibiotic"/>
    <property type="evidence" value="ECO:0007669"/>
    <property type="project" value="UniProtKB-KW"/>
</dbReference>
<dbReference type="InterPro" id="IPR000795">
    <property type="entry name" value="T_Tr_GTP-bd_dom"/>
</dbReference>
<dbReference type="GO" id="GO:0006412">
    <property type="term" value="P:translation"/>
    <property type="evidence" value="ECO:0007669"/>
    <property type="project" value="UniProtKB-KW"/>
</dbReference>
<dbReference type="PANTHER" id="PTHR43261">
    <property type="entry name" value="TRANSLATION ELONGATION FACTOR G-RELATED"/>
    <property type="match status" value="1"/>
</dbReference>
<dbReference type="Gene3D" id="3.30.70.870">
    <property type="entry name" value="Elongation Factor G (Translational Gtpase), domain 3"/>
    <property type="match status" value="1"/>
</dbReference>
<accession>A0A3A3GMB5</accession>
<dbReference type="Pfam" id="PF00679">
    <property type="entry name" value="EFG_C"/>
    <property type="match status" value="1"/>
</dbReference>
<dbReference type="InterPro" id="IPR005225">
    <property type="entry name" value="Small_GTP-bd"/>
</dbReference>
<dbReference type="Pfam" id="PF22042">
    <property type="entry name" value="EF-G_D2"/>
    <property type="match status" value="1"/>
</dbReference>
<comment type="function">
    <text evidence="1">Abolishes the inhibitory effect of tetracyclin on protein synthesis by a non-covalent modification of the ribosomes.</text>
</comment>
<dbReference type="RefSeq" id="WP_119793918.1">
    <property type="nucleotide sequence ID" value="NZ_QYZD01000009.1"/>
</dbReference>
<dbReference type="SMART" id="SM00838">
    <property type="entry name" value="EFG_C"/>
    <property type="match status" value="1"/>
</dbReference>